<evidence type="ECO:0000313" key="2">
    <source>
        <dbReference type="Proteomes" id="UP000663722"/>
    </source>
</evidence>
<sequence>MSFKCRNLTFTTYSLCSGNASVSRLCKKKLRKPKQYPLFVQSQFVTFVKQRHWDTGCLSWRKA</sequence>
<dbReference type="AlphaFoldDB" id="A0A975BVY5"/>
<accession>A0A975BVY5</accession>
<dbReference type="EMBL" id="CP061800">
    <property type="protein sequence ID" value="QTA92283.1"/>
    <property type="molecule type" value="Genomic_DNA"/>
</dbReference>
<keyword evidence="2" id="KW-1185">Reference proteome</keyword>
<gene>
    <name evidence="1" type="ORF">dnm_083600</name>
</gene>
<protein>
    <submittedName>
        <fullName evidence="1">Uncharacterized protein</fullName>
    </submittedName>
</protein>
<dbReference type="Proteomes" id="UP000663722">
    <property type="component" value="Chromosome"/>
</dbReference>
<organism evidence="1 2">
    <name type="scientific">Desulfonema magnum</name>
    <dbReference type="NCBI Taxonomy" id="45655"/>
    <lineage>
        <taxon>Bacteria</taxon>
        <taxon>Pseudomonadati</taxon>
        <taxon>Thermodesulfobacteriota</taxon>
        <taxon>Desulfobacteria</taxon>
        <taxon>Desulfobacterales</taxon>
        <taxon>Desulfococcaceae</taxon>
        <taxon>Desulfonema</taxon>
    </lineage>
</organism>
<name>A0A975BVY5_9BACT</name>
<proteinExistence type="predicted"/>
<reference evidence="1" key="1">
    <citation type="journal article" date="2021" name="Microb. Physiol.">
        <title>Proteogenomic Insights into the Physiology of Marine, Sulfate-Reducing, Filamentous Desulfonema limicola and Desulfonema magnum.</title>
        <authorList>
            <person name="Schnaars V."/>
            <person name="Wohlbrand L."/>
            <person name="Scheve S."/>
            <person name="Hinrichs C."/>
            <person name="Reinhardt R."/>
            <person name="Rabus R."/>
        </authorList>
    </citation>
    <scope>NUCLEOTIDE SEQUENCE</scope>
    <source>
        <strain evidence="1">4be13</strain>
    </source>
</reference>
<dbReference type="KEGG" id="dmm:dnm_083600"/>
<evidence type="ECO:0000313" key="1">
    <source>
        <dbReference type="EMBL" id="QTA92283.1"/>
    </source>
</evidence>